<dbReference type="InterPro" id="IPR029058">
    <property type="entry name" value="AB_hydrolase_fold"/>
</dbReference>
<feature type="compositionally biased region" description="Basic and acidic residues" evidence="1">
    <location>
        <begin position="1"/>
        <end position="10"/>
    </location>
</feature>
<dbReference type="InterPro" id="IPR051218">
    <property type="entry name" value="Sec_MonoDiacylglyc_Lipase"/>
</dbReference>
<dbReference type="PANTHER" id="PTHR45856">
    <property type="entry name" value="ALPHA/BETA-HYDROLASES SUPERFAMILY PROTEIN"/>
    <property type="match status" value="1"/>
</dbReference>
<proteinExistence type="predicted"/>
<dbReference type="CDD" id="cd00519">
    <property type="entry name" value="Lipase_3"/>
    <property type="match status" value="1"/>
</dbReference>
<dbReference type="InterPro" id="IPR002921">
    <property type="entry name" value="Fungal_lipase-type"/>
</dbReference>
<dbReference type="GO" id="GO:0006629">
    <property type="term" value="P:lipid metabolic process"/>
    <property type="evidence" value="ECO:0007669"/>
    <property type="project" value="InterPro"/>
</dbReference>
<feature type="region of interest" description="Disordered" evidence="1">
    <location>
        <begin position="1"/>
        <end position="45"/>
    </location>
</feature>
<name>A0A9N8E0D9_9STRA</name>
<keyword evidence="4" id="KW-1185">Reference proteome</keyword>
<comment type="caution">
    <text evidence="3">The sequence shown here is derived from an EMBL/GenBank/DDBJ whole genome shotgun (WGS) entry which is preliminary data.</text>
</comment>
<evidence type="ECO:0000256" key="1">
    <source>
        <dbReference type="SAM" id="MobiDB-lite"/>
    </source>
</evidence>
<dbReference type="AlphaFoldDB" id="A0A9N8E0D9"/>
<protein>
    <submittedName>
        <fullName evidence="3">Phospholipase A1-II 7</fullName>
    </submittedName>
</protein>
<gene>
    <name evidence="3" type="ORF">SEMRO_524_G159970.1</name>
</gene>
<sequence>MTEESQREESKETEDQEDQEDPEEVLYPEDGHVVSNSGREHQSARVRQHAQKWPSLYEECRTMVSASILIYGFSELRRRIRLGQITDPSITEPFMNLPSSSVDLVPVAYQNKAFFDELLGSEGDGFYLDQILKEREWIEVIFRGSAVFRDFLADVDPTMGSFPNPVRGLDGHSQEKNIGVHMGFAFYMNQTPLRLGVGKTKEIKERLLALHEEYPDYRIYCTGHSLGGALATLLAFELATSDDFPKPVTCVSVASPKVGNISFLHAVQALEKMGDLRCIRVANKLDLIPSMPPKACPCVDLCCCCFSWIGQKRRFWHVGAKVTLYKDGKCDVSYTRRRMTYFEQLKNELSRRGRIQKTWAAMWRAGACCKGDGDFLRNHSCQEYLERLSASQTKLESRYLQELYRRQHRQSLNSRKGPPPPAHLLLEGTAPQLLIENG</sequence>
<dbReference type="Pfam" id="PF01764">
    <property type="entry name" value="Lipase_3"/>
    <property type="match status" value="1"/>
</dbReference>
<evidence type="ECO:0000259" key="2">
    <source>
        <dbReference type="Pfam" id="PF01764"/>
    </source>
</evidence>
<evidence type="ECO:0000313" key="4">
    <source>
        <dbReference type="Proteomes" id="UP001153069"/>
    </source>
</evidence>
<dbReference type="Gene3D" id="3.40.50.1820">
    <property type="entry name" value="alpha/beta hydrolase"/>
    <property type="match status" value="1"/>
</dbReference>
<reference evidence="3" key="1">
    <citation type="submission" date="2020-06" db="EMBL/GenBank/DDBJ databases">
        <authorList>
            <consortium name="Plant Systems Biology data submission"/>
        </authorList>
    </citation>
    <scope>NUCLEOTIDE SEQUENCE</scope>
    <source>
        <strain evidence="3">D6</strain>
    </source>
</reference>
<dbReference type="PANTHER" id="PTHR45856:SF24">
    <property type="entry name" value="FUNGAL LIPASE-LIKE DOMAIN-CONTAINING PROTEIN"/>
    <property type="match status" value="1"/>
</dbReference>
<feature type="compositionally biased region" description="Acidic residues" evidence="1">
    <location>
        <begin position="11"/>
        <end position="27"/>
    </location>
</feature>
<organism evidence="3 4">
    <name type="scientific">Seminavis robusta</name>
    <dbReference type="NCBI Taxonomy" id="568900"/>
    <lineage>
        <taxon>Eukaryota</taxon>
        <taxon>Sar</taxon>
        <taxon>Stramenopiles</taxon>
        <taxon>Ochrophyta</taxon>
        <taxon>Bacillariophyta</taxon>
        <taxon>Bacillariophyceae</taxon>
        <taxon>Bacillariophycidae</taxon>
        <taxon>Naviculales</taxon>
        <taxon>Naviculaceae</taxon>
        <taxon>Seminavis</taxon>
    </lineage>
</organism>
<dbReference type="Proteomes" id="UP001153069">
    <property type="component" value="Unassembled WGS sequence"/>
</dbReference>
<dbReference type="EMBL" id="CAICTM010000523">
    <property type="protein sequence ID" value="CAB9512211.1"/>
    <property type="molecule type" value="Genomic_DNA"/>
</dbReference>
<feature type="domain" description="Fungal lipase-type" evidence="2">
    <location>
        <begin position="140"/>
        <end position="294"/>
    </location>
</feature>
<accession>A0A9N8E0D9</accession>
<dbReference type="SUPFAM" id="SSF53474">
    <property type="entry name" value="alpha/beta-Hydrolases"/>
    <property type="match status" value="1"/>
</dbReference>
<evidence type="ECO:0000313" key="3">
    <source>
        <dbReference type="EMBL" id="CAB9512211.1"/>
    </source>
</evidence>